<dbReference type="InterPro" id="IPR029045">
    <property type="entry name" value="ClpP/crotonase-like_dom_sf"/>
</dbReference>
<dbReference type="GO" id="GO:0051117">
    <property type="term" value="F:ATPase binding"/>
    <property type="evidence" value="ECO:0007669"/>
    <property type="project" value="TreeGrafter"/>
</dbReference>
<dbReference type="InterPro" id="IPR001907">
    <property type="entry name" value="ClpP"/>
</dbReference>
<evidence type="ECO:0000256" key="6">
    <source>
        <dbReference type="RuleBase" id="RU003567"/>
    </source>
</evidence>
<accession>A0A6I2UKG6</accession>
<dbReference type="CDD" id="cd07016">
    <property type="entry name" value="S14_ClpP_1"/>
    <property type="match status" value="1"/>
</dbReference>
<dbReference type="InterPro" id="IPR023562">
    <property type="entry name" value="ClpP/TepA"/>
</dbReference>
<evidence type="ECO:0000256" key="4">
    <source>
        <dbReference type="ARBA" id="ARBA00022801"/>
    </source>
</evidence>
<protein>
    <recommendedName>
        <fullName evidence="6">ATP-dependent Clp protease proteolytic subunit</fullName>
    </recommendedName>
</protein>
<comment type="similarity">
    <text evidence="1 6">Belongs to the peptidase S14 family.</text>
</comment>
<dbReference type="NCBIfam" id="NF045542">
    <property type="entry name" value="Clp_rel_HeadMat"/>
    <property type="match status" value="1"/>
</dbReference>
<evidence type="ECO:0000256" key="3">
    <source>
        <dbReference type="ARBA" id="ARBA00022670"/>
    </source>
</evidence>
<dbReference type="GO" id="GO:0004252">
    <property type="term" value="F:serine-type endopeptidase activity"/>
    <property type="evidence" value="ECO:0007669"/>
    <property type="project" value="InterPro"/>
</dbReference>
<dbReference type="Proteomes" id="UP000433181">
    <property type="component" value="Unassembled WGS sequence"/>
</dbReference>
<dbReference type="PANTHER" id="PTHR10381:SF70">
    <property type="entry name" value="ATP-DEPENDENT CLP PROTEASE PROTEOLYTIC SUBUNIT"/>
    <property type="match status" value="1"/>
</dbReference>
<dbReference type="SUPFAM" id="SSF52096">
    <property type="entry name" value="ClpP/crotonase"/>
    <property type="match status" value="1"/>
</dbReference>
<proteinExistence type="inferred from homology"/>
<dbReference type="Gene3D" id="3.90.226.10">
    <property type="entry name" value="2-enoyl-CoA Hydratase, Chain A, domain 1"/>
    <property type="match status" value="1"/>
</dbReference>
<dbReference type="GO" id="GO:0004176">
    <property type="term" value="F:ATP-dependent peptidase activity"/>
    <property type="evidence" value="ECO:0007669"/>
    <property type="project" value="InterPro"/>
</dbReference>
<reference evidence="8 9" key="1">
    <citation type="submission" date="2019-08" db="EMBL/GenBank/DDBJ databases">
        <title>In-depth cultivation of the pig gut microbiome towards novel bacterial diversity and tailored functional studies.</title>
        <authorList>
            <person name="Wylensek D."/>
            <person name="Hitch T.C.A."/>
            <person name="Clavel T."/>
        </authorList>
    </citation>
    <scope>NUCLEOTIDE SEQUENCE [LARGE SCALE GENOMIC DNA]</scope>
    <source>
        <strain evidence="8 9">WCA-693-APC-5D-A</strain>
    </source>
</reference>
<evidence type="ECO:0000256" key="7">
    <source>
        <dbReference type="SAM" id="MobiDB-lite"/>
    </source>
</evidence>
<gene>
    <name evidence="8" type="ORF">FYJ84_09390</name>
</gene>
<dbReference type="GO" id="GO:0009368">
    <property type="term" value="C:endopeptidase Clp complex"/>
    <property type="evidence" value="ECO:0007669"/>
    <property type="project" value="TreeGrafter"/>
</dbReference>
<keyword evidence="9" id="KW-1185">Reference proteome</keyword>
<name>A0A6I2UKG6_9FIRM</name>
<organism evidence="8 9">
    <name type="scientific">Anaerovibrio slackiae</name>
    <dbReference type="NCBI Taxonomy" id="2652309"/>
    <lineage>
        <taxon>Bacteria</taxon>
        <taxon>Bacillati</taxon>
        <taxon>Bacillota</taxon>
        <taxon>Negativicutes</taxon>
        <taxon>Selenomonadales</taxon>
        <taxon>Selenomonadaceae</taxon>
        <taxon>Anaerovibrio</taxon>
    </lineage>
</organism>
<comment type="caution">
    <text evidence="8">The sequence shown here is derived from an EMBL/GenBank/DDBJ whole genome shotgun (WGS) entry which is preliminary data.</text>
</comment>
<dbReference type="PRINTS" id="PR00127">
    <property type="entry name" value="CLPPROTEASEP"/>
</dbReference>
<keyword evidence="3 8" id="KW-0645">Protease</keyword>
<evidence type="ECO:0000256" key="5">
    <source>
        <dbReference type="ARBA" id="ARBA00022825"/>
    </source>
</evidence>
<dbReference type="GO" id="GO:0006515">
    <property type="term" value="P:protein quality control for misfolded or incompletely synthesized proteins"/>
    <property type="evidence" value="ECO:0007669"/>
    <property type="project" value="TreeGrafter"/>
</dbReference>
<keyword evidence="4" id="KW-0378">Hydrolase</keyword>
<keyword evidence="2" id="KW-0963">Cytoplasm</keyword>
<dbReference type="EMBL" id="VUNR01000018">
    <property type="protein sequence ID" value="MSU09196.1"/>
    <property type="molecule type" value="Genomic_DNA"/>
</dbReference>
<sequence>MRTWKPSALSSRGLRRQALRWVPCQQRMSRSHQRKEVIVMGETKKITTLNDLKQKNNIFWQIRNEAGEAEAELLLYGEIASSSWGDDEVTPKQFAEDLKALGGKDLKLRINSPGGDVFAAQAIYNQLKTYTGNITACIDGMAASAATIITCAADKVVMPRNGIFMIHNPMCIVIDYMDVPKLKKMTDRLTAVKQTIVNVYMKKCKNVAEAKLNKLMDAETWMSADEALAYGFVDEVDTDEQVENFLQGSVAVVNNVSIDMTRFKQPEKLKDILQSKPKEDKDMDDEKTLLDKLRDLLGADNSQQDKKKQPDPVAVERQRMLDLDAMRDGSELVDKIVDIAKKKGNTAEEIREYVDQVKESAAKDKPQQSGIEEIKNLIKDQLASGADKVGLNPADETNKEADKKAAEVNSLVAAMKNMRGDK</sequence>
<keyword evidence="5" id="KW-0720">Serine protease</keyword>
<evidence type="ECO:0000313" key="8">
    <source>
        <dbReference type="EMBL" id="MSU09196.1"/>
    </source>
</evidence>
<evidence type="ECO:0000313" key="9">
    <source>
        <dbReference type="Proteomes" id="UP000433181"/>
    </source>
</evidence>
<feature type="region of interest" description="Disordered" evidence="7">
    <location>
        <begin position="296"/>
        <end position="315"/>
    </location>
</feature>
<dbReference type="Pfam" id="PF00574">
    <property type="entry name" value="CLP_protease"/>
    <property type="match status" value="1"/>
</dbReference>
<evidence type="ECO:0000256" key="1">
    <source>
        <dbReference type="ARBA" id="ARBA00007039"/>
    </source>
</evidence>
<evidence type="ECO:0000256" key="2">
    <source>
        <dbReference type="ARBA" id="ARBA00022490"/>
    </source>
</evidence>
<dbReference type="PANTHER" id="PTHR10381">
    <property type="entry name" value="ATP-DEPENDENT CLP PROTEASE PROTEOLYTIC SUBUNIT"/>
    <property type="match status" value="1"/>
</dbReference>
<dbReference type="AlphaFoldDB" id="A0A6I2UKG6"/>